<name>A0A0E0JNM8_ORYPU</name>
<organism evidence="1">
    <name type="scientific">Oryza punctata</name>
    <name type="common">Red rice</name>
    <dbReference type="NCBI Taxonomy" id="4537"/>
    <lineage>
        <taxon>Eukaryota</taxon>
        <taxon>Viridiplantae</taxon>
        <taxon>Streptophyta</taxon>
        <taxon>Embryophyta</taxon>
        <taxon>Tracheophyta</taxon>
        <taxon>Spermatophyta</taxon>
        <taxon>Magnoliopsida</taxon>
        <taxon>Liliopsida</taxon>
        <taxon>Poales</taxon>
        <taxon>Poaceae</taxon>
        <taxon>BOP clade</taxon>
        <taxon>Oryzoideae</taxon>
        <taxon>Oryzeae</taxon>
        <taxon>Oryzinae</taxon>
        <taxon>Oryza</taxon>
    </lineage>
</organism>
<keyword evidence="2" id="KW-1185">Reference proteome</keyword>
<dbReference type="EnsemblPlants" id="OPUNC01G29750.1">
    <property type="protein sequence ID" value="OPUNC01G29750.1"/>
    <property type="gene ID" value="OPUNC01G29750"/>
</dbReference>
<sequence>MAPELGRGFAFAGDRRRRRPLREPSALRAAAAARSDRAREARITFVTLTSINNKFINERNNMIFNQLSNGPGANYLGICGGSGILFCT</sequence>
<reference evidence="1" key="2">
    <citation type="submission" date="2018-05" db="EMBL/GenBank/DDBJ databases">
        <title>OpunRS2 (Oryza punctata Reference Sequence Version 2).</title>
        <authorList>
            <person name="Zhang J."/>
            <person name="Kudrna D."/>
            <person name="Lee S."/>
            <person name="Talag J."/>
            <person name="Welchert J."/>
            <person name="Wing R.A."/>
        </authorList>
    </citation>
    <scope>NUCLEOTIDE SEQUENCE [LARGE SCALE GENOMIC DNA]</scope>
</reference>
<dbReference type="HOGENOM" id="CLU_2472905_0_0_1"/>
<accession>A0A0E0JNM8</accession>
<dbReference type="AlphaFoldDB" id="A0A0E0JNM8"/>
<proteinExistence type="predicted"/>
<evidence type="ECO:0000313" key="2">
    <source>
        <dbReference type="Proteomes" id="UP000026962"/>
    </source>
</evidence>
<evidence type="ECO:0000313" key="1">
    <source>
        <dbReference type="EnsemblPlants" id="OPUNC01G29750.1"/>
    </source>
</evidence>
<protein>
    <submittedName>
        <fullName evidence="1">Uncharacterized protein</fullName>
    </submittedName>
</protein>
<reference evidence="1" key="1">
    <citation type="submission" date="2015-04" db="UniProtKB">
        <authorList>
            <consortium name="EnsemblPlants"/>
        </authorList>
    </citation>
    <scope>IDENTIFICATION</scope>
</reference>
<dbReference type="Gramene" id="OPUNC01G29750.1">
    <property type="protein sequence ID" value="OPUNC01G29750.1"/>
    <property type="gene ID" value="OPUNC01G29750"/>
</dbReference>
<dbReference type="Proteomes" id="UP000026962">
    <property type="component" value="Chromosome 1"/>
</dbReference>